<proteinExistence type="predicted"/>
<dbReference type="EMBL" id="CAAE01011610">
    <property type="protein sequence ID" value="CAF93942.1"/>
    <property type="molecule type" value="Genomic_DNA"/>
</dbReference>
<evidence type="ECO:0000313" key="1">
    <source>
        <dbReference type="EMBL" id="CAF93942.1"/>
    </source>
</evidence>
<reference evidence="1" key="1">
    <citation type="journal article" date="2004" name="Nature">
        <title>Genome duplication in the teleost fish Tetraodon nigroviridis reveals the early vertebrate proto-karyotype.</title>
        <authorList>
            <person name="Jaillon O."/>
            <person name="Aury J.-M."/>
            <person name="Brunet F."/>
            <person name="Petit J.-L."/>
            <person name="Stange-Thomann N."/>
            <person name="Mauceli E."/>
            <person name="Bouneau L."/>
            <person name="Fischer C."/>
            <person name="Ozouf-Costaz C."/>
            <person name="Bernot A."/>
            <person name="Nicaud S."/>
            <person name="Jaffe D."/>
            <person name="Fisher S."/>
            <person name="Lutfalla G."/>
            <person name="Dossat C."/>
            <person name="Segurens B."/>
            <person name="Dasilva C."/>
            <person name="Salanoubat M."/>
            <person name="Levy M."/>
            <person name="Boudet N."/>
            <person name="Castellano S."/>
            <person name="Anthouard V."/>
            <person name="Jubin C."/>
            <person name="Castelli V."/>
            <person name="Katinka M."/>
            <person name="Vacherie B."/>
            <person name="Biemont C."/>
            <person name="Skalli Z."/>
            <person name="Cattolico L."/>
            <person name="Poulain J."/>
            <person name="De Berardinis V."/>
            <person name="Cruaud C."/>
            <person name="Duprat S."/>
            <person name="Brottier P."/>
            <person name="Coutanceau J.-P."/>
            <person name="Gouzy J."/>
            <person name="Parra G."/>
            <person name="Lardier G."/>
            <person name="Chapple C."/>
            <person name="McKernan K.J."/>
            <person name="McEwan P."/>
            <person name="Bosak S."/>
            <person name="Kellis M."/>
            <person name="Volff J.-N."/>
            <person name="Guigo R."/>
            <person name="Zody M.C."/>
            <person name="Mesirov J."/>
            <person name="Lindblad-Toh K."/>
            <person name="Birren B."/>
            <person name="Nusbaum C."/>
            <person name="Kahn D."/>
            <person name="Robinson-Rechavi M."/>
            <person name="Laudet V."/>
            <person name="Schachter V."/>
            <person name="Quetier F."/>
            <person name="Saurin W."/>
            <person name="Scarpelli C."/>
            <person name="Wincker P."/>
            <person name="Lander E.S."/>
            <person name="Weissenbach J."/>
            <person name="Roest Crollius H."/>
        </authorList>
    </citation>
    <scope>NUCLEOTIDE SEQUENCE [LARGE SCALE GENOMIC DNA]</scope>
</reference>
<protein>
    <submittedName>
        <fullName evidence="1">(spotted green pufferfish) hypothetical protein</fullName>
    </submittedName>
</protein>
<reference evidence="1" key="2">
    <citation type="submission" date="2004-02" db="EMBL/GenBank/DDBJ databases">
        <authorList>
            <consortium name="Genoscope"/>
            <consortium name="Whitehead Institute Centre for Genome Research"/>
        </authorList>
    </citation>
    <scope>NUCLEOTIDE SEQUENCE</scope>
</reference>
<dbReference type="OrthoDB" id="72772at2759"/>
<dbReference type="KEGG" id="tng:GSTEN00009821G001"/>
<gene>
    <name evidence="1" type="ORF">GSTENG00009821001</name>
</gene>
<organism evidence="1">
    <name type="scientific">Tetraodon nigroviridis</name>
    <name type="common">Spotted green pufferfish</name>
    <name type="synonym">Chelonodon nigroviridis</name>
    <dbReference type="NCBI Taxonomy" id="99883"/>
    <lineage>
        <taxon>Eukaryota</taxon>
        <taxon>Metazoa</taxon>
        <taxon>Chordata</taxon>
        <taxon>Craniata</taxon>
        <taxon>Vertebrata</taxon>
        <taxon>Euteleostomi</taxon>
        <taxon>Actinopterygii</taxon>
        <taxon>Neopterygii</taxon>
        <taxon>Teleostei</taxon>
        <taxon>Neoteleostei</taxon>
        <taxon>Acanthomorphata</taxon>
        <taxon>Eupercaria</taxon>
        <taxon>Tetraodontiformes</taxon>
        <taxon>Tetradontoidea</taxon>
        <taxon>Tetraodontidae</taxon>
        <taxon>Tetraodon</taxon>
    </lineage>
</organism>
<dbReference type="AlphaFoldDB" id="Q4SZJ0"/>
<sequence length="170" mass="18487">MACLLYQIQATPVTPACLTKMPGKKSALKQITSGTNRLLHPVTTLLWAKTQDTGVVDESNVGVMNGSLVQGLESVDMVPEINCPVEQAEEIIGTEATSLGLGFGMGLRLSDEAQLEDYRCIPVDHAIAVECDEQVLGELDVAGFEEFSRRIYALNENTSSFRRPRKGSDK</sequence>
<accession>Q4SZJ0</accession>
<feature type="non-terminal residue" evidence="1">
    <location>
        <position position="1"/>
    </location>
</feature>
<comment type="caution">
    <text evidence="1">The sequence shown here is derived from an EMBL/GenBank/DDBJ whole genome shotgun (WGS) entry which is preliminary data.</text>
</comment>
<name>Q4SZJ0_TETNG</name>